<accession>A0AAD5VRP1</accession>
<proteinExistence type="predicted"/>
<reference evidence="2" key="1">
    <citation type="submission" date="2022-07" db="EMBL/GenBank/DDBJ databases">
        <title>Genome Sequence of Leucocoprinus birnbaumii.</title>
        <authorList>
            <person name="Buettner E."/>
        </authorList>
    </citation>
    <scope>NUCLEOTIDE SEQUENCE</scope>
    <source>
        <strain evidence="2">VT141</strain>
    </source>
</reference>
<evidence type="ECO:0000256" key="1">
    <source>
        <dbReference type="SAM" id="MobiDB-lite"/>
    </source>
</evidence>
<organism evidence="2 3">
    <name type="scientific">Leucocoprinus birnbaumii</name>
    <dbReference type="NCBI Taxonomy" id="56174"/>
    <lineage>
        <taxon>Eukaryota</taxon>
        <taxon>Fungi</taxon>
        <taxon>Dikarya</taxon>
        <taxon>Basidiomycota</taxon>
        <taxon>Agaricomycotina</taxon>
        <taxon>Agaricomycetes</taxon>
        <taxon>Agaricomycetidae</taxon>
        <taxon>Agaricales</taxon>
        <taxon>Agaricineae</taxon>
        <taxon>Agaricaceae</taxon>
        <taxon>Leucocoprinus</taxon>
    </lineage>
</organism>
<dbReference type="EMBL" id="JANIEX010000615">
    <property type="protein sequence ID" value="KAJ3564950.1"/>
    <property type="molecule type" value="Genomic_DNA"/>
</dbReference>
<evidence type="ECO:0000313" key="3">
    <source>
        <dbReference type="Proteomes" id="UP001213000"/>
    </source>
</evidence>
<dbReference type="Proteomes" id="UP001213000">
    <property type="component" value="Unassembled WGS sequence"/>
</dbReference>
<feature type="compositionally biased region" description="Basic and acidic residues" evidence="1">
    <location>
        <begin position="336"/>
        <end position="358"/>
    </location>
</feature>
<feature type="region of interest" description="Disordered" evidence="1">
    <location>
        <begin position="326"/>
        <end position="365"/>
    </location>
</feature>
<protein>
    <submittedName>
        <fullName evidence="2">Uncharacterized protein</fullName>
    </submittedName>
</protein>
<name>A0AAD5VRP1_9AGAR</name>
<gene>
    <name evidence="2" type="ORF">NP233_g7962</name>
</gene>
<sequence length="365" mass="40414">MTSITLEPGSTFSVNESLDIWFDFIAPPMTNGPIDPGSSSGDFQTEPTLDQVIRIPWRMQIIDVQLQDVVFGRRGTRAYYTRASAPGSQQSWRIFRDQLEATFLELSQGGAPVSRRDGERAWAIIIRETFEDVEVYFFLTGVGDLSSKKGLSGKRLDLRYSTTKDGDKEIKFSLQRGSHKAKSIPFVVETLILSPMAARQVRREPGSNSTWAVEEWVLMLSCYAPVGAGINYLLRKHIDSGTARTFFLSFAIDPVLMPSPTSSSATTPPRVAIQPSQIPGIEEILKEICRQNGLDPNINIKFVDNPEANPSMITRMRPLNISAQVVCEDSSSNDKVPQKDGSRTPPKKDQAPQQEDSRTAPSSAA</sequence>
<comment type="caution">
    <text evidence="2">The sequence shown here is derived from an EMBL/GenBank/DDBJ whole genome shotgun (WGS) entry which is preliminary data.</text>
</comment>
<keyword evidence="3" id="KW-1185">Reference proteome</keyword>
<evidence type="ECO:0000313" key="2">
    <source>
        <dbReference type="EMBL" id="KAJ3564950.1"/>
    </source>
</evidence>
<dbReference type="AlphaFoldDB" id="A0AAD5VRP1"/>